<dbReference type="PANTHER" id="PTHR10039:SF14">
    <property type="entry name" value="NACHT DOMAIN-CONTAINING PROTEIN"/>
    <property type="match status" value="1"/>
</dbReference>
<evidence type="ECO:0000256" key="1">
    <source>
        <dbReference type="ARBA" id="ARBA00022737"/>
    </source>
</evidence>
<dbReference type="Gene3D" id="3.40.50.300">
    <property type="entry name" value="P-loop containing nucleotide triphosphate hydrolases"/>
    <property type="match status" value="1"/>
</dbReference>
<dbReference type="Pfam" id="PF24809">
    <property type="entry name" value="DUF7708"/>
    <property type="match status" value="1"/>
</dbReference>
<dbReference type="STRING" id="1448308.A0A2T2NPK3"/>
<dbReference type="InterPro" id="IPR056125">
    <property type="entry name" value="DUF7708"/>
</dbReference>
<dbReference type="EMBL" id="KZ678135">
    <property type="protein sequence ID" value="PSN67186.1"/>
    <property type="molecule type" value="Genomic_DNA"/>
</dbReference>
<accession>A0A2T2NPK3</accession>
<feature type="domain" description="Nephrocystin 3-like N-terminal" evidence="4">
    <location>
        <begin position="273"/>
        <end position="443"/>
    </location>
</feature>
<organism evidence="5 6">
    <name type="scientific">Corynespora cassiicola Philippines</name>
    <dbReference type="NCBI Taxonomy" id="1448308"/>
    <lineage>
        <taxon>Eukaryota</taxon>
        <taxon>Fungi</taxon>
        <taxon>Dikarya</taxon>
        <taxon>Ascomycota</taxon>
        <taxon>Pezizomycotina</taxon>
        <taxon>Dothideomycetes</taxon>
        <taxon>Pleosporomycetidae</taxon>
        <taxon>Pleosporales</taxon>
        <taxon>Corynesporascaceae</taxon>
        <taxon>Corynespora</taxon>
    </lineage>
</organism>
<dbReference type="PANTHER" id="PTHR10039">
    <property type="entry name" value="AMELOGENIN"/>
    <property type="match status" value="1"/>
</dbReference>
<evidence type="ECO:0000259" key="3">
    <source>
        <dbReference type="Pfam" id="PF24809"/>
    </source>
</evidence>
<reference evidence="5 6" key="1">
    <citation type="journal article" date="2018" name="Front. Microbiol.">
        <title>Genome-Wide Analysis of Corynespora cassiicola Leaf Fall Disease Putative Effectors.</title>
        <authorList>
            <person name="Lopez D."/>
            <person name="Ribeiro S."/>
            <person name="Label P."/>
            <person name="Fumanal B."/>
            <person name="Venisse J.S."/>
            <person name="Kohler A."/>
            <person name="de Oliveira R.R."/>
            <person name="Labutti K."/>
            <person name="Lipzen A."/>
            <person name="Lail K."/>
            <person name="Bauer D."/>
            <person name="Ohm R.A."/>
            <person name="Barry K.W."/>
            <person name="Spatafora J."/>
            <person name="Grigoriev I.V."/>
            <person name="Martin F.M."/>
            <person name="Pujade-Renaud V."/>
        </authorList>
    </citation>
    <scope>NUCLEOTIDE SEQUENCE [LARGE SCALE GENOMIC DNA]</scope>
    <source>
        <strain evidence="5 6">Philippines</strain>
    </source>
</reference>
<name>A0A2T2NPK3_CORCC</name>
<feature type="region of interest" description="Disordered" evidence="2">
    <location>
        <begin position="903"/>
        <end position="928"/>
    </location>
</feature>
<sequence>MSLTGSRLKPAVSTLARQTMQAAFEELERTMTPTDWKETRDITLKQVRDRAVEIENQLAARQSLRNMRRLNPLLNGLEHYARVVEILCNGTPFLSWIWSPITLILRIASEYIEAFEQLIKGYQSIAESLTRFQILGHALTSKPDFQQALAVYYSDILQFHKNAYKFIRRKGWKLLFLTSWGRFQRRFDNILDDMHRHGALIDQEANAHNISEAQQMRRDIRAWREESLDQMRRDEEQTAAKHYEAILSWLKFDESEQVSIFESVSEEGDKYPGTCSWILKNNTIANWLRRRPDTSLAWLQGNPGSGKSVLSTQIVNFIRAAKHCVIFHFCTYSFVSSTKYECILRSLLLQVLRHNDDFTAHIYYDYLIKKKLPTLSILELLLQTLLGAVSDEPRETAYTWIVLDGVDECEEEKQARLVSMLSLIASRTNTDGGSVCKVLLTSRPTPSILKRLRKRQIVSLTDHPDSLENSIRLYASKRLEILRERFQQLELEHEEIEHLECLIAKKADGMFLYARLVLDYLGSNIFLSGDELKKSINQLPQQLADFYHRILSQMLANLDTRSACRIRCIFGWIAFSRRPLKKLELLSAITFSDGNSNMVTLAPRYILDICGPLVEERRDTTLAFIHVSVKDFLQCGSIRMAIDEQTALREHGIAAITCLLSGLQVFHSSFDSQTRSLRLVKGIHGFHVYATEYWAEYLLADAASNSGLDPSSILSELANQIALLLSQSNSTEGSHYDFSDETPDKRLHYLQNNQVLYKQVQYFLKSRSKHRLGVGILQEQDDPSGDLTKLQNLDGISTMLNSYQKAVELLLNQDSCPGVSAEELEIFKRHFKISAYTCRLRSCPRTTIGFETDQLRREHEATHAEGFRCSIPHCQFPVFRSEKALNVHINKYHSTQLPRTTIRRPNRPGEARQITNPAQKGPAKEESSMIGKETYNLRYDTGFGVSDPIVPFDLENFNVEYSALEYSDFEKFLQVEKESRSMQL</sequence>
<protein>
    <submittedName>
        <fullName evidence="5">Uncharacterized protein</fullName>
    </submittedName>
</protein>
<gene>
    <name evidence="5" type="ORF">BS50DRAFT_384791</name>
</gene>
<dbReference type="OrthoDB" id="7464126at2759"/>
<keyword evidence="1" id="KW-0677">Repeat</keyword>
<keyword evidence="6" id="KW-1185">Reference proteome</keyword>
<evidence type="ECO:0000256" key="2">
    <source>
        <dbReference type="SAM" id="MobiDB-lite"/>
    </source>
</evidence>
<dbReference type="Proteomes" id="UP000240883">
    <property type="component" value="Unassembled WGS sequence"/>
</dbReference>
<proteinExistence type="predicted"/>
<dbReference type="InterPro" id="IPR027417">
    <property type="entry name" value="P-loop_NTPase"/>
</dbReference>
<evidence type="ECO:0000259" key="4">
    <source>
        <dbReference type="Pfam" id="PF24883"/>
    </source>
</evidence>
<evidence type="ECO:0000313" key="5">
    <source>
        <dbReference type="EMBL" id="PSN67186.1"/>
    </source>
</evidence>
<evidence type="ECO:0000313" key="6">
    <source>
        <dbReference type="Proteomes" id="UP000240883"/>
    </source>
</evidence>
<dbReference type="SUPFAM" id="SSF52540">
    <property type="entry name" value="P-loop containing nucleoside triphosphate hydrolases"/>
    <property type="match status" value="1"/>
</dbReference>
<dbReference type="Pfam" id="PF24883">
    <property type="entry name" value="NPHP3_N"/>
    <property type="match status" value="1"/>
</dbReference>
<dbReference type="InterPro" id="IPR056884">
    <property type="entry name" value="NPHP3-like_N"/>
</dbReference>
<feature type="domain" description="DUF7708" evidence="3">
    <location>
        <begin position="72"/>
        <end position="209"/>
    </location>
</feature>
<dbReference type="AlphaFoldDB" id="A0A2T2NPK3"/>